<evidence type="ECO:0000259" key="14">
    <source>
        <dbReference type="Pfam" id="PF02882"/>
    </source>
</evidence>
<dbReference type="InterPro" id="IPR000672">
    <property type="entry name" value="THF_DH/CycHdrlase"/>
</dbReference>
<dbReference type="AlphaFoldDB" id="A0A537L326"/>
<comment type="catalytic activity">
    <reaction evidence="12">
        <text>(6R)-5,10-methylene-5,6,7,8-tetrahydrofolate + NADP(+) = (6R)-5,10-methenyltetrahydrofolate + NADPH</text>
        <dbReference type="Rhea" id="RHEA:22812"/>
        <dbReference type="ChEBI" id="CHEBI:15636"/>
        <dbReference type="ChEBI" id="CHEBI:57455"/>
        <dbReference type="ChEBI" id="CHEBI:57783"/>
        <dbReference type="ChEBI" id="CHEBI:58349"/>
        <dbReference type="EC" id="1.5.1.5"/>
    </reaction>
</comment>
<feature type="domain" description="Tetrahydrofolate dehydrogenase/cyclohydrolase NAD(P)-binding" evidence="14">
    <location>
        <begin position="140"/>
        <end position="281"/>
    </location>
</feature>
<feature type="domain" description="Tetrahydrofolate dehydrogenase/cyclohydrolase catalytic" evidence="13">
    <location>
        <begin position="6"/>
        <end position="121"/>
    </location>
</feature>
<evidence type="ECO:0000256" key="10">
    <source>
        <dbReference type="ARBA" id="ARBA00023167"/>
    </source>
</evidence>
<keyword evidence="3 12" id="KW-0554">One-carbon metabolism</keyword>
<evidence type="ECO:0000256" key="9">
    <source>
        <dbReference type="ARBA" id="ARBA00023102"/>
    </source>
</evidence>
<evidence type="ECO:0000256" key="5">
    <source>
        <dbReference type="ARBA" id="ARBA00022755"/>
    </source>
</evidence>
<name>A0A537L326_9BACT</name>
<evidence type="ECO:0000256" key="8">
    <source>
        <dbReference type="ARBA" id="ARBA00023002"/>
    </source>
</evidence>
<dbReference type="GO" id="GO:0004488">
    <property type="term" value="F:methylenetetrahydrofolate dehydrogenase (NADP+) activity"/>
    <property type="evidence" value="ECO:0007669"/>
    <property type="project" value="UniProtKB-UniRule"/>
</dbReference>
<dbReference type="HAMAP" id="MF_01576">
    <property type="entry name" value="THF_DHG_CYH"/>
    <property type="match status" value="1"/>
</dbReference>
<dbReference type="GO" id="GO:0006164">
    <property type="term" value="P:purine nucleotide biosynthetic process"/>
    <property type="evidence" value="ECO:0007669"/>
    <property type="project" value="UniProtKB-KW"/>
</dbReference>
<keyword evidence="4 12" id="KW-0028">Amino-acid biosynthesis</keyword>
<dbReference type="Gene3D" id="3.40.50.720">
    <property type="entry name" value="NAD(P)-binding Rossmann-like Domain"/>
    <property type="match status" value="1"/>
</dbReference>
<comment type="pathway">
    <text evidence="1 12">One-carbon metabolism; tetrahydrofolate interconversion.</text>
</comment>
<dbReference type="GO" id="GO:0004477">
    <property type="term" value="F:methenyltetrahydrofolate cyclohydrolase activity"/>
    <property type="evidence" value="ECO:0007669"/>
    <property type="project" value="UniProtKB-UniRule"/>
</dbReference>
<dbReference type="PANTHER" id="PTHR48099:SF5">
    <property type="entry name" value="C-1-TETRAHYDROFOLATE SYNTHASE, CYTOPLASMIC"/>
    <property type="match status" value="1"/>
</dbReference>
<dbReference type="NCBIfam" id="NF010783">
    <property type="entry name" value="PRK14186.1"/>
    <property type="match status" value="1"/>
</dbReference>
<evidence type="ECO:0000256" key="11">
    <source>
        <dbReference type="ARBA" id="ARBA00023268"/>
    </source>
</evidence>
<evidence type="ECO:0000256" key="4">
    <source>
        <dbReference type="ARBA" id="ARBA00022605"/>
    </source>
</evidence>
<evidence type="ECO:0000256" key="3">
    <source>
        <dbReference type="ARBA" id="ARBA00022563"/>
    </source>
</evidence>
<feature type="binding site" evidence="12">
    <location>
        <begin position="166"/>
        <end position="168"/>
    </location>
    <ligand>
        <name>NADP(+)</name>
        <dbReference type="ChEBI" id="CHEBI:58349"/>
    </ligand>
</feature>
<comment type="caution">
    <text evidence="15">The sequence shown here is derived from an EMBL/GenBank/DDBJ whole genome shotgun (WGS) entry which is preliminary data.</text>
</comment>
<dbReference type="EC" id="1.5.1.5" evidence="12"/>
<gene>
    <name evidence="12 15" type="primary">folD</name>
    <name evidence="15" type="ORF">E6H01_06780</name>
</gene>
<dbReference type="FunFam" id="3.40.50.10860:FF:000005">
    <property type="entry name" value="C-1-tetrahydrofolate synthase, cytoplasmic, putative"/>
    <property type="match status" value="1"/>
</dbReference>
<accession>A0A537L326</accession>
<dbReference type="InterPro" id="IPR020867">
    <property type="entry name" value="THF_DH/CycHdrlase_CS"/>
</dbReference>
<dbReference type="InterPro" id="IPR036291">
    <property type="entry name" value="NAD(P)-bd_dom_sf"/>
</dbReference>
<reference evidence="15 16" key="1">
    <citation type="journal article" date="2019" name="Nat. Microbiol.">
        <title>Mediterranean grassland soil C-N compound turnover is dependent on rainfall and depth, and is mediated by genomically divergent microorganisms.</title>
        <authorList>
            <person name="Diamond S."/>
            <person name="Andeer P.F."/>
            <person name="Li Z."/>
            <person name="Crits-Christoph A."/>
            <person name="Burstein D."/>
            <person name="Anantharaman K."/>
            <person name="Lane K.R."/>
            <person name="Thomas B.C."/>
            <person name="Pan C."/>
            <person name="Northen T.R."/>
            <person name="Banfield J.F."/>
        </authorList>
    </citation>
    <scope>NUCLEOTIDE SEQUENCE [LARGE SCALE GENOMIC DNA]</scope>
    <source>
        <strain evidence="15">NP_4</strain>
    </source>
</reference>
<keyword evidence="11 12" id="KW-0511">Multifunctional enzyme</keyword>
<dbReference type="PRINTS" id="PR00085">
    <property type="entry name" value="THFDHDRGNASE"/>
</dbReference>
<dbReference type="Pfam" id="PF02882">
    <property type="entry name" value="THF_DHG_CYH_C"/>
    <property type="match status" value="1"/>
</dbReference>
<dbReference type="SUPFAM" id="SSF51735">
    <property type="entry name" value="NAD(P)-binding Rossmann-fold domains"/>
    <property type="match status" value="1"/>
</dbReference>
<dbReference type="InterPro" id="IPR020631">
    <property type="entry name" value="THF_DH/CycHdrlase_NAD-bd_dom"/>
</dbReference>
<evidence type="ECO:0000256" key="2">
    <source>
        <dbReference type="ARBA" id="ARBA00011738"/>
    </source>
</evidence>
<dbReference type="EC" id="3.5.4.9" evidence="12"/>
<comment type="catalytic activity">
    <reaction evidence="12">
        <text>(6R)-5,10-methenyltetrahydrofolate + H2O = (6R)-10-formyltetrahydrofolate + H(+)</text>
        <dbReference type="Rhea" id="RHEA:23700"/>
        <dbReference type="ChEBI" id="CHEBI:15377"/>
        <dbReference type="ChEBI" id="CHEBI:15378"/>
        <dbReference type="ChEBI" id="CHEBI:57455"/>
        <dbReference type="ChEBI" id="CHEBI:195366"/>
        <dbReference type="EC" id="3.5.4.9"/>
    </reaction>
</comment>
<dbReference type="GO" id="GO:0009086">
    <property type="term" value="P:methionine biosynthetic process"/>
    <property type="evidence" value="ECO:0007669"/>
    <property type="project" value="UniProtKB-KW"/>
</dbReference>
<dbReference type="FunFam" id="3.40.50.720:FF:000094">
    <property type="entry name" value="Bifunctional protein FolD"/>
    <property type="match status" value="1"/>
</dbReference>
<keyword evidence="5 12" id="KW-0658">Purine biosynthesis</keyword>
<comment type="caution">
    <text evidence="12">Lacks conserved residue(s) required for the propagation of feature annotation.</text>
</comment>
<evidence type="ECO:0000256" key="7">
    <source>
        <dbReference type="ARBA" id="ARBA00022857"/>
    </source>
</evidence>
<evidence type="ECO:0000256" key="6">
    <source>
        <dbReference type="ARBA" id="ARBA00022801"/>
    </source>
</evidence>
<dbReference type="Gene3D" id="3.40.50.10860">
    <property type="entry name" value="Leucine Dehydrogenase, chain A, domain 1"/>
    <property type="match status" value="1"/>
</dbReference>
<evidence type="ECO:0000256" key="1">
    <source>
        <dbReference type="ARBA" id="ARBA00004777"/>
    </source>
</evidence>
<dbReference type="Proteomes" id="UP000319353">
    <property type="component" value="Unassembled WGS sequence"/>
</dbReference>
<keyword evidence="7 12" id="KW-0521">NADP</keyword>
<proteinExistence type="inferred from homology"/>
<comment type="similarity">
    <text evidence="12">Belongs to the tetrahydrofolate dehydrogenase/cyclohydrolase family.</text>
</comment>
<dbReference type="InterPro" id="IPR020630">
    <property type="entry name" value="THF_DH/CycHdrlase_cat_dom"/>
</dbReference>
<dbReference type="EMBL" id="VBAL01000082">
    <property type="protein sequence ID" value="TMJ02383.1"/>
    <property type="molecule type" value="Genomic_DNA"/>
</dbReference>
<dbReference type="GO" id="GO:0000105">
    <property type="term" value="P:L-histidine biosynthetic process"/>
    <property type="evidence" value="ECO:0007669"/>
    <property type="project" value="UniProtKB-KW"/>
</dbReference>
<keyword evidence="8 12" id="KW-0560">Oxidoreductase</keyword>
<feature type="binding site" evidence="12">
    <location>
        <position position="232"/>
    </location>
    <ligand>
        <name>NADP(+)</name>
        <dbReference type="ChEBI" id="CHEBI:58349"/>
    </ligand>
</feature>
<comment type="function">
    <text evidence="12">Catalyzes the oxidation of 5,10-methylenetetrahydrofolate to 5,10-methenyltetrahydrofolate and then the hydrolysis of 5,10-methenyltetrahydrofolate to 10-formyltetrahydrofolate.</text>
</comment>
<dbReference type="CDD" id="cd01080">
    <property type="entry name" value="NAD_bind_m-THF_DH_Cyclohyd"/>
    <property type="match status" value="1"/>
</dbReference>
<evidence type="ECO:0000256" key="12">
    <source>
        <dbReference type="HAMAP-Rule" id="MF_01576"/>
    </source>
</evidence>
<sequence length="288" mass="30461">MTARILDGKGLAAQVEREVAAQAASLIKRYGVSPALAAVLMGDDPASVLYVKRKAEAFGRAGMRSETFHLPASTSEAELLALIADLNARPDIHGILPQQPMPAHINPRTVFERVDPAKDVDGLGPINMAALLVGRPRLVPCTPAGIMRLLEHAGIDVAGKDAVVIGRSVIVGRPMALLLLQANATVTMCHTRTRELTEHTRRADLLVVAAGKARLVTGEMVKLGAVVVDVGTNRVDGKLAGDVDFASVSERAEWITPVPGGVGPMTIAMLLRNTVQAAESQMRSARTV</sequence>
<protein>
    <recommendedName>
        <fullName evidence="12">Bifunctional protein FolD</fullName>
    </recommendedName>
    <domain>
        <recommendedName>
            <fullName evidence="12">Methylenetetrahydrofolate dehydrogenase</fullName>
            <ecNumber evidence="12">1.5.1.5</ecNumber>
        </recommendedName>
    </domain>
    <domain>
        <recommendedName>
            <fullName evidence="12">Methenyltetrahydrofolate cyclohydrolase</fullName>
            <ecNumber evidence="12">3.5.4.9</ecNumber>
        </recommendedName>
    </domain>
</protein>
<dbReference type="UniPathway" id="UPA00193"/>
<evidence type="ECO:0000313" key="16">
    <source>
        <dbReference type="Proteomes" id="UP000319353"/>
    </source>
</evidence>
<evidence type="ECO:0000259" key="13">
    <source>
        <dbReference type="Pfam" id="PF00763"/>
    </source>
</evidence>
<dbReference type="PROSITE" id="PS00767">
    <property type="entry name" value="THF_DHG_CYH_2"/>
    <property type="match status" value="1"/>
</dbReference>
<dbReference type="Pfam" id="PF00763">
    <property type="entry name" value="THF_DHG_CYH"/>
    <property type="match status" value="1"/>
</dbReference>
<dbReference type="PANTHER" id="PTHR48099">
    <property type="entry name" value="C-1-TETRAHYDROFOLATE SYNTHASE, CYTOPLASMIC-RELATED"/>
    <property type="match status" value="1"/>
</dbReference>
<dbReference type="SUPFAM" id="SSF53223">
    <property type="entry name" value="Aminoacid dehydrogenase-like, N-terminal domain"/>
    <property type="match status" value="1"/>
</dbReference>
<keyword evidence="10 12" id="KW-0486">Methionine biosynthesis</keyword>
<keyword evidence="9 12" id="KW-0368">Histidine biosynthesis</keyword>
<comment type="subunit">
    <text evidence="2 12">Homodimer.</text>
</comment>
<dbReference type="GO" id="GO:0035999">
    <property type="term" value="P:tetrahydrofolate interconversion"/>
    <property type="evidence" value="ECO:0007669"/>
    <property type="project" value="UniProtKB-UniRule"/>
</dbReference>
<dbReference type="InterPro" id="IPR046346">
    <property type="entry name" value="Aminoacid_DH-like_N_sf"/>
</dbReference>
<keyword evidence="6 12" id="KW-0378">Hydrolase</keyword>
<organism evidence="15 16">
    <name type="scientific">Candidatus Segetimicrobium genomatis</name>
    <dbReference type="NCBI Taxonomy" id="2569760"/>
    <lineage>
        <taxon>Bacteria</taxon>
        <taxon>Bacillati</taxon>
        <taxon>Candidatus Sysuimicrobiota</taxon>
        <taxon>Candidatus Sysuimicrobiia</taxon>
        <taxon>Candidatus Sysuimicrobiales</taxon>
        <taxon>Candidatus Segetimicrobiaceae</taxon>
        <taxon>Candidatus Segetimicrobium</taxon>
    </lineage>
</organism>
<dbReference type="GO" id="GO:0005829">
    <property type="term" value="C:cytosol"/>
    <property type="evidence" value="ECO:0007669"/>
    <property type="project" value="TreeGrafter"/>
</dbReference>
<evidence type="ECO:0000313" key="15">
    <source>
        <dbReference type="EMBL" id="TMJ02383.1"/>
    </source>
</evidence>